<sequence length="148" mass="16245">MRVALGGCRATGQSLGSSLPPSFNFITFPRIEGAQKSRGVFIKRDIYSFLVGGKGTQFRVIVPSASTQSNSPSHISPLSDHADTKMSTAGHIPGYGRQNGVAWLRMTGRRAWTILQHFFPSPMTGRFPSRELGVPVPLPLLHRKRFLP</sequence>
<gene>
    <name evidence="1" type="ORF">NEZAVI_LOCUS8624</name>
</gene>
<reference evidence="1" key="1">
    <citation type="submission" date="2022-01" db="EMBL/GenBank/DDBJ databases">
        <authorList>
            <person name="King R."/>
        </authorList>
    </citation>
    <scope>NUCLEOTIDE SEQUENCE</scope>
</reference>
<organism evidence="1 2">
    <name type="scientific">Nezara viridula</name>
    <name type="common">Southern green stink bug</name>
    <name type="synonym">Cimex viridulus</name>
    <dbReference type="NCBI Taxonomy" id="85310"/>
    <lineage>
        <taxon>Eukaryota</taxon>
        <taxon>Metazoa</taxon>
        <taxon>Ecdysozoa</taxon>
        <taxon>Arthropoda</taxon>
        <taxon>Hexapoda</taxon>
        <taxon>Insecta</taxon>
        <taxon>Pterygota</taxon>
        <taxon>Neoptera</taxon>
        <taxon>Paraneoptera</taxon>
        <taxon>Hemiptera</taxon>
        <taxon>Heteroptera</taxon>
        <taxon>Panheteroptera</taxon>
        <taxon>Pentatomomorpha</taxon>
        <taxon>Pentatomoidea</taxon>
        <taxon>Pentatomidae</taxon>
        <taxon>Pentatominae</taxon>
        <taxon>Nezara</taxon>
    </lineage>
</organism>
<dbReference type="EMBL" id="OV725080">
    <property type="protein sequence ID" value="CAH1399100.1"/>
    <property type="molecule type" value="Genomic_DNA"/>
</dbReference>
<evidence type="ECO:0000313" key="1">
    <source>
        <dbReference type="EMBL" id="CAH1399100.1"/>
    </source>
</evidence>
<keyword evidence="2" id="KW-1185">Reference proteome</keyword>
<evidence type="ECO:0000313" key="2">
    <source>
        <dbReference type="Proteomes" id="UP001152798"/>
    </source>
</evidence>
<dbReference type="Proteomes" id="UP001152798">
    <property type="component" value="Chromosome 4"/>
</dbReference>
<proteinExistence type="predicted"/>
<protein>
    <submittedName>
        <fullName evidence="1">Uncharacterized protein</fullName>
    </submittedName>
</protein>
<dbReference type="AlphaFoldDB" id="A0A9P0MNL5"/>
<accession>A0A9P0MNL5</accession>
<name>A0A9P0MNL5_NEZVI</name>